<dbReference type="SUPFAM" id="SSF55811">
    <property type="entry name" value="Nudix"/>
    <property type="match status" value="1"/>
</dbReference>
<keyword evidence="6" id="KW-1185">Reference proteome</keyword>
<evidence type="ECO:0000256" key="1">
    <source>
        <dbReference type="ARBA" id="ARBA00001946"/>
    </source>
</evidence>
<dbReference type="GO" id="GO:0016787">
    <property type="term" value="F:hydrolase activity"/>
    <property type="evidence" value="ECO:0007669"/>
    <property type="project" value="UniProtKB-KW"/>
</dbReference>
<dbReference type="CDD" id="cd04680">
    <property type="entry name" value="NUDIX_Hydrolase"/>
    <property type="match status" value="1"/>
</dbReference>
<feature type="domain" description="Nudix hydrolase" evidence="4">
    <location>
        <begin position="30"/>
        <end position="156"/>
    </location>
</feature>
<dbReference type="EMBL" id="FXBL01000004">
    <property type="protein sequence ID" value="SMH51263.1"/>
    <property type="molecule type" value="Genomic_DNA"/>
</dbReference>
<protein>
    <submittedName>
        <fullName evidence="5">NUDIX domain-containing protein</fullName>
    </submittedName>
</protein>
<evidence type="ECO:0000256" key="3">
    <source>
        <dbReference type="RuleBase" id="RU003476"/>
    </source>
</evidence>
<comment type="similarity">
    <text evidence="3">Belongs to the Nudix hydrolase family.</text>
</comment>
<dbReference type="Pfam" id="PF00293">
    <property type="entry name" value="NUDIX"/>
    <property type="match status" value="1"/>
</dbReference>
<dbReference type="PANTHER" id="PTHR43046">
    <property type="entry name" value="GDP-MANNOSE MANNOSYL HYDROLASE"/>
    <property type="match status" value="1"/>
</dbReference>
<dbReference type="PROSITE" id="PS00893">
    <property type="entry name" value="NUDIX_BOX"/>
    <property type="match status" value="1"/>
</dbReference>
<dbReference type="PANTHER" id="PTHR43046:SF16">
    <property type="entry name" value="ADP-RIBOSE PYROPHOSPHATASE YJHB-RELATED"/>
    <property type="match status" value="1"/>
</dbReference>
<dbReference type="RefSeq" id="WP_085467799.1">
    <property type="nucleotide sequence ID" value="NZ_FXBL01000004.1"/>
</dbReference>
<evidence type="ECO:0000313" key="6">
    <source>
        <dbReference type="Proteomes" id="UP000193083"/>
    </source>
</evidence>
<dbReference type="InterPro" id="IPR020476">
    <property type="entry name" value="Nudix_hydrolase"/>
</dbReference>
<reference evidence="6" key="1">
    <citation type="submission" date="2017-04" db="EMBL/GenBank/DDBJ databases">
        <authorList>
            <person name="Varghese N."/>
            <person name="Submissions S."/>
        </authorList>
    </citation>
    <scope>NUCLEOTIDE SEQUENCE [LARGE SCALE GENOMIC DNA]</scope>
    <source>
        <strain evidence="6">B5P</strain>
    </source>
</reference>
<evidence type="ECO:0000259" key="4">
    <source>
        <dbReference type="PROSITE" id="PS51462"/>
    </source>
</evidence>
<dbReference type="Proteomes" id="UP000193083">
    <property type="component" value="Unassembled WGS sequence"/>
</dbReference>
<proteinExistence type="inferred from homology"/>
<dbReference type="InterPro" id="IPR015797">
    <property type="entry name" value="NUDIX_hydrolase-like_dom_sf"/>
</dbReference>
<comment type="cofactor">
    <cofactor evidence="1">
        <name>Mg(2+)</name>
        <dbReference type="ChEBI" id="CHEBI:18420"/>
    </cofactor>
</comment>
<evidence type="ECO:0000256" key="2">
    <source>
        <dbReference type="ARBA" id="ARBA00022801"/>
    </source>
</evidence>
<dbReference type="Gene3D" id="3.90.79.10">
    <property type="entry name" value="Nucleoside Triphosphate Pyrophosphohydrolase"/>
    <property type="match status" value="1"/>
</dbReference>
<dbReference type="AlphaFoldDB" id="A0A1X7PI78"/>
<accession>A0A1X7PI78</accession>
<keyword evidence="2 3" id="KW-0378">Hydrolase</keyword>
<organism evidence="5 6">
    <name type="scientific">Mesorhizobium australicum</name>
    <dbReference type="NCBI Taxonomy" id="536018"/>
    <lineage>
        <taxon>Bacteria</taxon>
        <taxon>Pseudomonadati</taxon>
        <taxon>Pseudomonadota</taxon>
        <taxon>Alphaproteobacteria</taxon>
        <taxon>Hyphomicrobiales</taxon>
        <taxon>Phyllobacteriaceae</taxon>
        <taxon>Mesorhizobium</taxon>
    </lineage>
</organism>
<sequence>MSAPSDPFRQTGWPGLRGRLFHLYFLFRRPMTLGARGIVYDRAANAVFLIEHTYVPGWQLPGGGVETGETMLQALERELFEEGNIELTGPPALVSLHHNRHASRRDHVGVYLVTDFRQTAPKSPDREIKAAGFFPVDALPEMTTGGTRRRIDEAIGGVAPSPYW</sequence>
<evidence type="ECO:0000313" key="5">
    <source>
        <dbReference type="EMBL" id="SMH51263.1"/>
    </source>
</evidence>
<dbReference type="PROSITE" id="PS51462">
    <property type="entry name" value="NUDIX"/>
    <property type="match status" value="1"/>
</dbReference>
<gene>
    <name evidence="5" type="ORF">SAMN02982922_4371</name>
</gene>
<dbReference type="InterPro" id="IPR000086">
    <property type="entry name" value="NUDIX_hydrolase_dom"/>
</dbReference>
<dbReference type="InterPro" id="IPR020084">
    <property type="entry name" value="NUDIX_hydrolase_CS"/>
</dbReference>
<dbReference type="OrthoDB" id="9800065at2"/>
<name>A0A1X7PI78_9HYPH</name>
<dbReference type="PRINTS" id="PR00502">
    <property type="entry name" value="NUDIXFAMILY"/>
</dbReference>